<proteinExistence type="predicted"/>
<gene>
    <name evidence="1" type="ORF">FFUJ_00315</name>
</gene>
<organism evidence="1 2">
    <name type="scientific">Gibberella fujikuroi (strain CBS 195.34 / IMI 58289 / NRRL A-6831)</name>
    <name type="common">Bakanae and foot rot disease fungus</name>
    <name type="synonym">Fusarium fujikuroi</name>
    <dbReference type="NCBI Taxonomy" id="1279085"/>
    <lineage>
        <taxon>Eukaryota</taxon>
        <taxon>Fungi</taxon>
        <taxon>Dikarya</taxon>
        <taxon>Ascomycota</taxon>
        <taxon>Pezizomycotina</taxon>
        <taxon>Sordariomycetes</taxon>
        <taxon>Hypocreomycetidae</taxon>
        <taxon>Hypocreales</taxon>
        <taxon>Nectriaceae</taxon>
        <taxon>Fusarium</taxon>
        <taxon>Fusarium fujikuroi species complex</taxon>
    </lineage>
</organism>
<name>S0DL11_GIBF5</name>
<protein>
    <recommendedName>
        <fullName evidence="3">F-box domain-containing protein</fullName>
    </recommendedName>
</protein>
<dbReference type="GeneID" id="35393800"/>
<evidence type="ECO:0008006" key="3">
    <source>
        <dbReference type="Google" id="ProtNLM"/>
    </source>
</evidence>
<dbReference type="EMBL" id="HF679023">
    <property type="protein sequence ID" value="CCT63075.1"/>
    <property type="molecule type" value="Genomic_DNA"/>
</dbReference>
<evidence type="ECO:0000313" key="1">
    <source>
        <dbReference type="EMBL" id="CCT63075.1"/>
    </source>
</evidence>
<dbReference type="Proteomes" id="UP000016800">
    <property type="component" value="Chromosome I"/>
</dbReference>
<dbReference type="AlphaFoldDB" id="S0DL11"/>
<dbReference type="HOGENOM" id="CLU_983682_0_0_1"/>
<reference evidence="2" key="1">
    <citation type="journal article" date="2013" name="PLoS Pathog.">
        <title>Deciphering the cryptic genome: genome-wide analyses of the rice pathogen Fusarium fujikuroi reveal complex regulation of secondary metabolism and novel metabolites.</title>
        <authorList>
            <person name="Wiemann P."/>
            <person name="Sieber C.M."/>
            <person name="von Bargen K.W."/>
            <person name="Studt L."/>
            <person name="Niehaus E.M."/>
            <person name="Espino J.J."/>
            <person name="Huss K."/>
            <person name="Michielse C.B."/>
            <person name="Albermann S."/>
            <person name="Wagner D."/>
            <person name="Bergner S.V."/>
            <person name="Connolly L.R."/>
            <person name="Fischer A."/>
            <person name="Reuter G."/>
            <person name="Kleigrewe K."/>
            <person name="Bald T."/>
            <person name="Wingfield B.D."/>
            <person name="Ophir R."/>
            <person name="Freeman S."/>
            <person name="Hippler M."/>
            <person name="Smith K.M."/>
            <person name="Brown D.W."/>
            <person name="Proctor R.H."/>
            <person name="Munsterkotter M."/>
            <person name="Freitag M."/>
            <person name="Humpf H.U."/>
            <person name="Guldener U."/>
            <person name="Tudzynski B."/>
        </authorList>
    </citation>
    <scope>NUCLEOTIDE SEQUENCE [LARGE SCALE GENOMIC DNA]</scope>
    <source>
        <strain evidence="2">CBS 195.34 / IMI 58289 / NRRL A-6831</strain>
    </source>
</reference>
<keyword evidence="2" id="KW-1185">Reference proteome</keyword>
<evidence type="ECO:0000313" key="2">
    <source>
        <dbReference type="Proteomes" id="UP000016800"/>
    </source>
</evidence>
<dbReference type="VEuPathDB" id="FungiDB:FFUJ_00315"/>
<sequence>MPQTDMYSSLLNTGSPVVVVLHLIPPQLRVLAFLLPLRLFRPILKLTASPPSFNRRPSGPFLDGLAVELKEQIIRLVDPIGLISLRQTNLHFRSIIEPQRQQSIERLLALECLPRYGGSLLPFTKCHGKPLWSDPDLLATQTRSRWACTGCKRLLPYYHFQYKFLAEVIWRKPPPGSPATKIITSWEPGLGRIARVVTPLTPLPADGGRSIQDRYNLIVGDILAISPNELFNQIRNHNLNHFEGMHYGDFLGRITYNPNNIRELLLWNLISMQNSEFGSSRHH</sequence>
<dbReference type="RefSeq" id="XP_023425156.1">
    <property type="nucleotide sequence ID" value="XM_023573430.1"/>
</dbReference>
<accession>S0DL11</accession>